<evidence type="ECO:0000313" key="3">
    <source>
        <dbReference type="Proteomes" id="UP000249082"/>
    </source>
</evidence>
<evidence type="ECO:0000256" key="1">
    <source>
        <dbReference type="SAM" id="Phobius"/>
    </source>
</evidence>
<comment type="caution">
    <text evidence="2">The sequence shown here is derived from an EMBL/GenBank/DDBJ whole genome shotgun (WGS) entry which is preliminary data.</text>
</comment>
<name>A0A2W5QIN9_9SPHN</name>
<keyword evidence="1" id="KW-0472">Membrane</keyword>
<evidence type="ECO:0008006" key="4">
    <source>
        <dbReference type="Google" id="ProtNLM"/>
    </source>
</evidence>
<proteinExistence type="predicted"/>
<accession>A0A2W5QIN9</accession>
<dbReference type="AlphaFoldDB" id="A0A2W5QIN9"/>
<feature type="transmembrane region" description="Helical" evidence="1">
    <location>
        <begin position="78"/>
        <end position="97"/>
    </location>
</feature>
<dbReference type="EMBL" id="QFPX01000008">
    <property type="protein sequence ID" value="PZQ54563.1"/>
    <property type="molecule type" value="Genomic_DNA"/>
</dbReference>
<organism evidence="2 3">
    <name type="scientific">Novosphingobium pentaromativorans</name>
    <dbReference type="NCBI Taxonomy" id="205844"/>
    <lineage>
        <taxon>Bacteria</taxon>
        <taxon>Pseudomonadati</taxon>
        <taxon>Pseudomonadota</taxon>
        <taxon>Alphaproteobacteria</taxon>
        <taxon>Sphingomonadales</taxon>
        <taxon>Sphingomonadaceae</taxon>
        <taxon>Novosphingobium</taxon>
    </lineage>
</organism>
<sequence length="103" mass="12007">MEFVHQYERAINWIVAQCPAPDKFAHTYAGLTIWLLTAIVMKKKLSSNWPLAMVVLFEVGNEYIDRLAHGSWNWHDTIWDAVATLFWPFVLCFAMRLRPAIRG</sequence>
<protein>
    <recommendedName>
        <fullName evidence="4">VanZ-like domain-containing protein</fullName>
    </recommendedName>
</protein>
<gene>
    <name evidence="2" type="ORF">DI555_10990</name>
</gene>
<keyword evidence="1" id="KW-1133">Transmembrane helix</keyword>
<keyword evidence="1" id="KW-0812">Transmembrane</keyword>
<dbReference type="Proteomes" id="UP000249082">
    <property type="component" value="Unassembled WGS sequence"/>
</dbReference>
<evidence type="ECO:0000313" key="2">
    <source>
        <dbReference type="EMBL" id="PZQ54563.1"/>
    </source>
</evidence>
<reference evidence="2 3" key="1">
    <citation type="submission" date="2017-08" db="EMBL/GenBank/DDBJ databases">
        <title>Infants hospitalized years apart are colonized by the same room-sourced microbial strains.</title>
        <authorList>
            <person name="Brooks B."/>
            <person name="Olm M.R."/>
            <person name="Firek B.A."/>
            <person name="Baker R."/>
            <person name="Thomas B.C."/>
            <person name="Morowitz M.J."/>
            <person name="Banfield J.F."/>
        </authorList>
    </citation>
    <scope>NUCLEOTIDE SEQUENCE [LARGE SCALE GENOMIC DNA]</scope>
    <source>
        <strain evidence="2">S2_005_002_R2_33</strain>
    </source>
</reference>